<protein>
    <submittedName>
        <fullName evidence="2">Acyl carrier protein</fullName>
    </submittedName>
</protein>
<evidence type="ECO:0000313" key="3">
    <source>
        <dbReference type="Proteomes" id="UP000191135"/>
    </source>
</evidence>
<gene>
    <name evidence="2" type="primary">acpA_2</name>
    <name evidence="2" type="ORF">Mame_03093</name>
</gene>
<dbReference type="PROSITE" id="PS50075">
    <property type="entry name" value="CARRIER"/>
    <property type="match status" value="1"/>
</dbReference>
<accession>A0A1U9Z3Z0</accession>
<organism evidence="2 3">
    <name type="scientific">Martelella mediterranea DSM 17316</name>
    <dbReference type="NCBI Taxonomy" id="1122214"/>
    <lineage>
        <taxon>Bacteria</taxon>
        <taxon>Pseudomonadati</taxon>
        <taxon>Pseudomonadota</taxon>
        <taxon>Alphaproteobacteria</taxon>
        <taxon>Hyphomicrobiales</taxon>
        <taxon>Aurantimonadaceae</taxon>
        <taxon>Martelella</taxon>
    </lineage>
</organism>
<evidence type="ECO:0000313" key="2">
    <source>
        <dbReference type="EMBL" id="AQZ52409.1"/>
    </source>
</evidence>
<dbReference type="Pfam" id="PF00550">
    <property type="entry name" value="PP-binding"/>
    <property type="match status" value="1"/>
</dbReference>
<name>A0A1U9Z3Z0_9HYPH</name>
<dbReference type="KEGG" id="mmed:Mame_03093"/>
<dbReference type="STRING" id="1122214.Mame_03093"/>
<feature type="domain" description="Carrier" evidence="1">
    <location>
        <begin position="1"/>
        <end position="76"/>
    </location>
</feature>
<dbReference type="Gene3D" id="1.10.1200.10">
    <property type="entry name" value="ACP-like"/>
    <property type="match status" value="1"/>
</dbReference>
<dbReference type="InterPro" id="IPR036736">
    <property type="entry name" value="ACP-like_sf"/>
</dbReference>
<keyword evidence="3" id="KW-1185">Reference proteome</keyword>
<dbReference type="EMBL" id="CP020330">
    <property type="protein sequence ID" value="AQZ52409.1"/>
    <property type="molecule type" value="Genomic_DNA"/>
</dbReference>
<dbReference type="Proteomes" id="UP000191135">
    <property type="component" value="Chromosome"/>
</dbReference>
<dbReference type="InterPro" id="IPR009081">
    <property type="entry name" value="PP-bd_ACP"/>
</dbReference>
<dbReference type="AlphaFoldDB" id="A0A1U9Z3Z0"/>
<proteinExistence type="predicted"/>
<dbReference type="SUPFAM" id="SSF47336">
    <property type="entry name" value="ACP-like"/>
    <property type="match status" value="1"/>
</dbReference>
<sequence length="98" mass="10489">MSETFGRVKKTIIAVIGSAERDVVELATLDDLGINSIDILELGLALEDEFAVVIMDEDLFSSATVGDLVKTIHKSQVHYSQVADPAEVFVHSEGEAGA</sequence>
<evidence type="ECO:0000259" key="1">
    <source>
        <dbReference type="PROSITE" id="PS50075"/>
    </source>
</evidence>
<reference evidence="2 3" key="1">
    <citation type="submission" date="2017-03" db="EMBL/GenBank/DDBJ databases">
        <title>Foreign affairs: Plasmid Transfer between Roseobacters and Rhizobia.</title>
        <authorList>
            <person name="Bartling P."/>
            <person name="Bunk B."/>
            <person name="Overmann J."/>
            <person name="Brinkmann H."/>
            <person name="Petersen J."/>
        </authorList>
    </citation>
    <scope>NUCLEOTIDE SEQUENCE [LARGE SCALE GENOMIC DNA]</scope>
    <source>
        <strain evidence="2 3">MACL11</strain>
    </source>
</reference>